<reference evidence="2 3" key="1">
    <citation type="submission" date="2020-12" db="EMBL/GenBank/DDBJ databases">
        <title>Pseudomonas schmalbachii sp. nov. isolated from millipede gut.</title>
        <authorList>
            <person name="Shelomi M."/>
        </authorList>
    </citation>
    <scope>NUCLEOTIDE SEQUENCE [LARGE SCALE GENOMIC DNA]</scope>
    <source>
        <strain evidence="2 3">Milli4</strain>
    </source>
</reference>
<dbReference type="PRINTS" id="PR00111">
    <property type="entry name" value="ABHYDROLASE"/>
</dbReference>
<dbReference type="InterPro" id="IPR050266">
    <property type="entry name" value="AB_hydrolase_sf"/>
</dbReference>
<dbReference type="Gene3D" id="3.40.50.1820">
    <property type="entry name" value="alpha/beta hydrolase"/>
    <property type="match status" value="1"/>
</dbReference>
<proteinExistence type="predicted"/>
<dbReference type="InterPro" id="IPR029058">
    <property type="entry name" value="AB_hydrolase_fold"/>
</dbReference>
<comment type="caution">
    <text evidence="2">The sequence shown here is derived from an EMBL/GenBank/DDBJ whole genome shotgun (WGS) entry which is preliminary data.</text>
</comment>
<dbReference type="PANTHER" id="PTHR43798:SF5">
    <property type="entry name" value="MONOACYLGLYCEROL LIPASE ABHD6"/>
    <property type="match status" value="1"/>
</dbReference>
<dbReference type="GO" id="GO:0016787">
    <property type="term" value="F:hydrolase activity"/>
    <property type="evidence" value="ECO:0007669"/>
    <property type="project" value="UniProtKB-KW"/>
</dbReference>
<dbReference type="PANTHER" id="PTHR43798">
    <property type="entry name" value="MONOACYLGLYCEROL LIPASE"/>
    <property type="match status" value="1"/>
</dbReference>
<sequence>MKKAFLGLILILAATAGVFYLSPATLLAASQLVDSTRAGLSERSLQVGDLDIRYYEGGPAKAQTVLLVHGFGADKNNWPRFARYLTERYHVIAVDLPGFGESSRPDNISYDVGSQAERLFDFTRALGIGRLHLVGNSMGGQIVAVFAARHPQQVLSLALFDNAGVQAPRQSELLRRLEQGDNPLLLSKAEELPKLLDFVFVQPPEMPERLQRYLGERAVERSAFNRKIFVQLLERYIPLEPELPKITAPTLLLWGEQDRLLDVSSVDVMKPLLRQPSVVIMQNCGHVPMIERPEETARHYLAFLDNQPRS</sequence>
<evidence type="ECO:0000313" key="3">
    <source>
        <dbReference type="Proteomes" id="UP000669060"/>
    </source>
</evidence>
<dbReference type="SUPFAM" id="SSF53474">
    <property type="entry name" value="alpha/beta-Hydrolases"/>
    <property type="match status" value="1"/>
</dbReference>
<keyword evidence="2" id="KW-0378">Hydrolase</keyword>
<name>A0ABS3TTW4_9PSED</name>
<dbReference type="EMBL" id="JAELYA010000007">
    <property type="protein sequence ID" value="MBO3277086.1"/>
    <property type="molecule type" value="Genomic_DNA"/>
</dbReference>
<dbReference type="InterPro" id="IPR000073">
    <property type="entry name" value="AB_hydrolase_1"/>
</dbReference>
<gene>
    <name evidence="2" type="ORF">JFY56_17845</name>
</gene>
<evidence type="ECO:0000313" key="2">
    <source>
        <dbReference type="EMBL" id="MBO3277086.1"/>
    </source>
</evidence>
<dbReference type="RefSeq" id="WP_208315278.1">
    <property type="nucleotide sequence ID" value="NZ_JAELYA010000007.1"/>
</dbReference>
<feature type="domain" description="AB hydrolase-1" evidence="1">
    <location>
        <begin position="64"/>
        <end position="293"/>
    </location>
</feature>
<dbReference type="Pfam" id="PF00561">
    <property type="entry name" value="Abhydrolase_1"/>
    <property type="match status" value="1"/>
</dbReference>
<protein>
    <submittedName>
        <fullName evidence="2">Alpha/beta fold hydrolase</fullName>
    </submittedName>
</protein>
<organism evidence="2 3">
    <name type="scientific">Pseudomonas schmalbachii</name>
    <dbReference type="NCBI Taxonomy" id="2816993"/>
    <lineage>
        <taxon>Bacteria</taxon>
        <taxon>Pseudomonadati</taxon>
        <taxon>Pseudomonadota</taxon>
        <taxon>Gammaproteobacteria</taxon>
        <taxon>Pseudomonadales</taxon>
        <taxon>Pseudomonadaceae</taxon>
        <taxon>Pseudomonas</taxon>
    </lineage>
</organism>
<dbReference type="Proteomes" id="UP000669060">
    <property type="component" value="Unassembled WGS sequence"/>
</dbReference>
<evidence type="ECO:0000259" key="1">
    <source>
        <dbReference type="Pfam" id="PF00561"/>
    </source>
</evidence>
<keyword evidence="3" id="KW-1185">Reference proteome</keyword>
<accession>A0ABS3TTW4</accession>